<dbReference type="Gene3D" id="3.40.50.1820">
    <property type="entry name" value="alpha/beta hydrolase"/>
    <property type="match status" value="1"/>
</dbReference>
<sequence>MSVGGYDLRLRPAQPATPAPDAFTIHSAEVADGLSLAYVHEGIGGRPLLLIHGYPETKRIWWRNIDALVAAGYEVIVPDLRGHGDSDLSADDTYDIVTYSRDLYSLVHDVLGHDRCGVVGGDVGGVVAVDMVHRFPGFVEGLCFFDTVPPILLDEYTAAGIDLGSIRAIGDGPSGDYRRRQGGEPDVLAAELNSPALRRNWVGAMYGPRLWASPGTFTDADIDFMTEPWADEVRLRAGWAVYQLGFGRVASENPIMDRPVAVPTLVFYGADDQVVGPDFIHCCEVAFPNRVGPLVLPGAGHFLQWERADIFNPTVAVFFAGLAALTTSRDPELASHD</sequence>
<dbReference type="Pfam" id="PF00561">
    <property type="entry name" value="Abhydrolase_1"/>
    <property type="match status" value="1"/>
</dbReference>
<dbReference type="PRINTS" id="PR00412">
    <property type="entry name" value="EPOXHYDRLASE"/>
</dbReference>
<dbReference type="InterPro" id="IPR050266">
    <property type="entry name" value="AB_hydrolase_sf"/>
</dbReference>
<gene>
    <name evidence="2" type="ORF">UFOPK1392_02260</name>
</gene>
<dbReference type="EMBL" id="CAEMXZ010000157">
    <property type="protein sequence ID" value="CAB4324489.1"/>
    <property type="molecule type" value="Genomic_DNA"/>
</dbReference>
<protein>
    <submittedName>
        <fullName evidence="2">Unannotated protein</fullName>
    </submittedName>
</protein>
<evidence type="ECO:0000313" key="2">
    <source>
        <dbReference type="EMBL" id="CAB4324489.1"/>
    </source>
</evidence>
<proteinExistence type="predicted"/>
<dbReference type="SUPFAM" id="SSF53474">
    <property type="entry name" value="alpha/beta-Hydrolases"/>
    <property type="match status" value="1"/>
</dbReference>
<dbReference type="InterPro" id="IPR000073">
    <property type="entry name" value="AB_hydrolase_1"/>
</dbReference>
<reference evidence="2" key="1">
    <citation type="submission" date="2020-05" db="EMBL/GenBank/DDBJ databases">
        <authorList>
            <person name="Chiriac C."/>
            <person name="Salcher M."/>
            <person name="Ghai R."/>
            <person name="Kavagutti S V."/>
        </authorList>
    </citation>
    <scope>NUCLEOTIDE SEQUENCE</scope>
</reference>
<name>A0A6J5YLE8_9ZZZZ</name>
<dbReference type="InterPro" id="IPR029058">
    <property type="entry name" value="AB_hydrolase_fold"/>
</dbReference>
<dbReference type="InterPro" id="IPR000639">
    <property type="entry name" value="Epox_hydrolase-like"/>
</dbReference>
<dbReference type="AlphaFoldDB" id="A0A6J5YLE8"/>
<dbReference type="GO" id="GO:0003824">
    <property type="term" value="F:catalytic activity"/>
    <property type="evidence" value="ECO:0007669"/>
    <property type="project" value="InterPro"/>
</dbReference>
<feature type="domain" description="AB hydrolase-1" evidence="1">
    <location>
        <begin position="47"/>
        <end position="147"/>
    </location>
</feature>
<accession>A0A6J5YLE8</accession>
<dbReference type="PRINTS" id="PR00111">
    <property type="entry name" value="ABHYDROLASE"/>
</dbReference>
<dbReference type="PANTHER" id="PTHR43798">
    <property type="entry name" value="MONOACYLGLYCEROL LIPASE"/>
    <property type="match status" value="1"/>
</dbReference>
<organism evidence="2">
    <name type="scientific">freshwater metagenome</name>
    <dbReference type="NCBI Taxonomy" id="449393"/>
    <lineage>
        <taxon>unclassified sequences</taxon>
        <taxon>metagenomes</taxon>
        <taxon>ecological metagenomes</taxon>
    </lineage>
</organism>
<evidence type="ECO:0000259" key="1">
    <source>
        <dbReference type="Pfam" id="PF00561"/>
    </source>
</evidence>